<accession>A0A1Q9CTI0</accession>
<feature type="region of interest" description="Disordered" evidence="1">
    <location>
        <begin position="985"/>
        <end position="1015"/>
    </location>
</feature>
<dbReference type="EMBL" id="LSRX01000929">
    <property type="protein sequence ID" value="OLP86205.1"/>
    <property type="molecule type" value="Genomic_DNA"/>
</dbReference>
<feature type="compositionally biased region" description="Low complexity" evidence="1">
    <location>
        <begin position="995"/>
        <end position="1008"/>
    </location>
</feature>
<name>A0A1Q9CTI0_SYMMI</name>
<feature type="region of interest" description="Disordered" evidence="1">
    <location>
        <begin position="910"/>
        <end position="949"/>
    </location>
</feature>
<reference evidence="2 3" key="1">
    <citation type="submission" date="2016-02" db="EMBL/GenBank/DDBJ databases">
        <title>Genome analysis of coral dinoflagellate symbionts highlights evolutionary adaptations to a symbiotic lifestyle.</title>
        <authorList>
            <person name="Aranda M."/>
            <person name="Li Y."/>
            <person name="Liew Y.J."/>
            <person name="Baumgarten S."/>
            <person name="Simakov O."/>
            <person name="Wilson M."/>
            <person name="Piel J."/>
            <person name="Ashoor H."/>
            <person name="Bougouffa S."/>
            <person name="Bajic V.B."/>
            <person name="Ryu T."/>
            <person name="Ravasi T."/>
            <person name="Bayer T."/>
            <person name="Micklem G."/>
            <person name="Kim H."/>
            <person name="Bhak J."/>
            <person name="Lajeunesse T.C."/>
            <person name="Voolstra C.R."/>
        </authorList>
    </citation>
    <scope>NUCLEOTIDE SEQUENCE [LARGE SCALE GENOMIC DNA]</scope>
    <source>
        <strain evidence="2 3">CCMP2467</strain>
    </source>
</reference>
<evidence type="ECO:0000256" key="1">
    <source>
        <dbReference type="SAM" id="MobiDB-lite"/>
    </source>
</evidence>
<gene>
    <name evidence="2" type="ORF">AK812_SmicGene32715</name>
</gene>
<keyword evidence="3" id="KW-1185">Reference proteome</keyword>
<dbReference type="OrthoDB" id="413898at2759"/>
<organism evidence="2 3">
    <name type="scientific">Symbiodinium microadriaticum</name>
    <name type="common">Dinoflagellate</name>
    <name type="synonym">Zooxanthella microadriatica</name>
    <dbReference type="NCBI Taxonomy" id="2951"/>
    <lineage>
        <taxon>Eukaryota</taxon>
        <taxon>Sar</taxon>
        <taxon>Alveolata</taxon>
        <taxon>Dinophyceae</taxon>
        <taxon>Suessiales</taxon>
        <taxon>Symbiodiniaceae</taxon>
        <taxon>Symbiodinium</taxon>
    </lineage>
</organism>
<sequence>MCACLREDACAFADAEGAARGLLEIGQERLRGARGTPGNSVRDAVEFVHACAHIVAGQKLTFNKQELQSNEAALHDASSLQLLHLNSQRVAAYFNDDGMFHERVLLWKSRAMNWMILTPDLDVYMEDFSGHGDPGCDYFRIKDVDFRYWSRVGGSVYRFSRELDDSELKDMIGIAVQELGDEVFAPGAWRPTGIILKNKVVADPTEFLGRILVQRRLHGKGPAARKDADPTVGDHATGSWAPIDRIRPAVEGWVWLAAEPLGGFTLGEEVTINAATDVQVGERTALVLRGGIWVKAELVKIEDASDFAHRRLALYGATPTAVSPVENLRLVDETPEAGTTGKAQNKDEEVRTLWVDYDEQGDRFKRWRDVCRESYTPVFEEKPLDGPLTALHFIKHAERHEGDVRQWFQLWCRSKHVEPTDRIYHELKVLTDAIHFAGTHDQVNIPALISLEIICRRVQSVVEAYTNPNKPSWEHAKVFQGQGSPEDIVSPIFRSYAVKKNKEELELLQARLKVRELRGAPVTASEDTGAEGSESQPSRRARIRKAFGNCNEVIKALNWMAGKTDREEVLANASRMQLQALSRVEGLVFDQKPSGDLATPEEALRSLLHGGSPYDWVPSNETLASYDPDLLSIPSDVSGCPFLRDVLPESDCRFLEEKSELMLGVENVQEASMKPYWDPKLRFNKKAYNDLVRRLDAIQYFRYTTKPACKVGVFFVWKSSRTRLRLITDARLANKMFKAAPGVSLMSSESFGRIEVTFEDSIFADPEQVAQFVTYLGLSDVKDCFHRLRVPMWLARYFAWEAVPAKVVGLQNSYVDGEYVGPLDPVWPCAGSLCQGFSWSLYFAQRANERVSQSCSLLAEARLLHDRGPSGYLCDLETGPLLRTHLDVGYRRGTKLHYTRMPCKRTRTLSCPVDDKPRISPGKSSRKRALSLDRDHIVPGTPSGKMRDRRLGASHSLGLRMTESKVEALSLPSRDVELKKVPQIRKARVEEDPSESASTSSELAAERSGGNERILKARPKRLLKQTVDAGMNNSASPLETAAVSAKVRDNYQKRLRDLHTFIDTNKLRFRTDEEVDTVLVEFFNMRYRAGEGSSVGDYTLAALLDKHPEFGRLGSRKIPRAWRCLQGWRKLCPSRSRLAYPLAVWCAISWRMVVRGHVAKALFNLLQVSTYLRPGTLLKLRRMGLVRPTSGVTGHWSVVTSLTETADVSKTGTKDDSVLLDSEWLQFASPLLEELTRGSKLDKVWRFDYAEYLSVFHNCCQDLKVSLVPYQARHSGPSIDRAQNLRTQEEVRKRGGWQSRKSVARYEKAGRLAATWQRLDLDVQLTCRAAERYLPEIMLGQSFPDIPLPGR</sequence>
<evidence type="ECO:0000313" key="3">
    <source>
        <dbReference type="Proteomes" id="UP000186817"/>
    </source>
</evidence>
<proteinExistence type="predicted"/>
<dbReference type="Proteomes" id="UP000186817">
    <property type="component" value="Unassembled WGS sequence"/>
</dbReference>
<protein>
    <submittedName>
        <fullName evidence="2">Uncharacterized protein</fullName>
    </submittedName>
</protein>
<evidence type="ECO:0000313" key="2">
    <source>
        <dbReference type="EMBL" id="OLP86205.1"/>
    </source>
</evidence>
<comment type="caution">
    <text evidence="2">The sequence shown here is derived from an EMBL/GenBank/DDBJ whole genome shotgun (WGS) entry which is preliminary data.</text>
</comment>
<feature type="region of interest" description="Disordered" evidence="1">
    <location>
        <begin position="520"/>
        <end position="540"/>
    </location>
</feature>